<feature type="transmembrane region" description="Helical" evidence="9">
    <location>
        <begin position="247"/>
        <end position="266"/>
    </location>
</feature>
<keyword evidence="7 9" id="KW-0472">Membrane</keyword>
<feature type="transmembrane region" description="Helical" evidence="9">
    <location>
        <begin position="145"/>
        <end position="166"/>
    </location>
</feature>
<dbReference type="PROSITE" id="PS01023">
    <property type="entry name" value="PTR2_2"/>
    <property type="match status" value="1"/>
</dbReference>
<feature type="transmembrane region" description="Helical" evidence="9">
    <location>
        <begin position="213"/>
        <end position="235"/>
    </location>
</feature>
<evidence type="ECO:0000256" key="8">
    <source>
        <dbReference type="RuleBase" id="RU003755"/>
    </source>
</evidence>
<feature type="transmembrane region" description="Helical" evidence="9">
    <location>
        <begin position="273"/>
        <end position="291"/>
    </location>
</feature>
<dbReference type="InterPro" id="IPR005279">
    <property type="entry name" value="Dipep/tripep_permease"/>
</dbReference>
<dbReference type="InterPro" id="IPR036259">
    <property type="entry name" value="MFS_trans_sf"/>
</dbReference>
<evidence type="ECO:0000313" key="11">
    <source>
        <dbReference type="Proteomes" id="UP000061382"/>
    </source>
</evidence>
<dbReference type="SUPFAM" id="SSF103473">
    <property type="entry name" value="MFS general substrate transporter"/>
    <property type="match status" value="2"/>
</dbReference>
<accession>A0A0P0CD48</accession>
<evidence type="ECO:0000256" key="2">
    <source>
        <dbReference type="ARBA" id="ARBA00022448"/>
    </source>
</evidence>
<keyword evidence="2 8" id="KW-0813">Transport</keyword>
<dbReference type="GO" id="GO:0006857">
    <property type="term" value="P:oligopeptide transport"/>
    <property type="evidence" value="ECO:0007669"/>
    <property type="project" value="InterPro"/>
</dbReference>
<dbReference type="KEGG" id="rti:DC20_12750"/>
<dbReference type="EMBL" id="CP012643">
    <property type="protein sequence ID" value="ALI99683.1"/>
    <property type="molecule type" value="Genomic_DNA"/>
</dbReference>
<feature type="transmembrane region" description="Helical" evidence="9">
    <location>
        <begin position="450"/>
        <end position="471"/>
    </location>
</feature>
<evidence type="ECO:0000256" key="7">
    <source>
        <dbReference type="ARBA" id="ARBA00023136"/>
    </source>
</evidence>
<feature type="transmembrane region" description="Helical" evidence="9">
    <location>
        <begin position="80"/>
        <end position="100"/>
    </location>
</feature>
<feature type="transmembrane region" description="Helical" evidence="9">
    <location>
        <begin position="106"/>
        <end position="124"/>
    </location>
</feature>
<sequence>MSTPASKHPKGLYFLFLAEMWERFGYYLMIGIFFLYMTDTQSGGMGLPKDQGSDIYGTFIALVFLTPFIGGLLADRLLGYRLSITIGGILMGLGYCGLAIPGDTFFYLSLALIIIGNGFFKANISTLLGNLYSEPQYLPQKDAGYNIFYMGINVGAFICNFVAAYLRNTYGWGFAFLAAGVGMFIGLIIFWAGNKTHRDYDIRKPAQPHDMPLWKVFSIVILPAIIVGILSWVLIPGDVFGSDSTDAFIFGSIPIILFYVSLWARASTEDKKPIAALLSIFAVVVVFWGVFKQNGTALTTWAEYYTDRSLPEPLEKPAASLGMVQSVDPTPSTVPDFDAAFRTRTDAEGKVITKEGVSPYLNNLPREEWPQTGSSLSLISTELFQSINPFFVIILTPLVVSFWGFTRRRGKEPSTPAKMALGLFITGLSTLVMVGAVWVGGNGQDKVSSLWLVGTYFVVTIGELCLSPMGLSLVSKVSPPRLTALMMGGWFIATSIGNKLSGILASLWDTYDDKSYFFWVNFAVTVSAALVLVLMLKWLRRIMEKPAI</sequence>
<evidence type="ECO:0000256" key="5">
    <source>
        <dbReference type="ARBA" id="ARBA00022856"/>
    </source>
</evidence>
<dbReference type="RefSeq" id="WP_062544178.1">
    <property type="nucleotide sequence ID" value="NZ_CP012643.1"/>
</dbReference>
<dbReference type="InterPro" id="IPR018456">
    <property type="entry name" value="PTR2_symporter_CS"/>
</dbReference>
<evidence type="ECO:0000256" key="1">
    <source>
        <dbReference type="ARBA" id="ARBA00004651"/>
    </source>
</evidence>
<dbReference type="Gene3D" id="1.20.1250.20">
    <property type="entry name" value="MFS general substrate transporter like domains"/>
    <property type="match status" value="2"/>
</dbReference>
<evidence type="ECO:0000256" key="3">
    <source>
        <dbReference type="ARBA" id="ARBA00022475"/>
    </source>
</evidence>
<feature type="transmembrane region" description="Helical" evidence="9">
    <location>
        <begin position="172"/>
        <end position="192"/>
    </location>
</feature>
<feature type="transmembrane region" description="Helical" evidence="9">
    <location>
        <begin position="483"/>
        <end position="504"/>
    </location>
</feature>
<comment type="similarity">
    <text evidence="8">Belongs to the major facilitator superfamily. Proton-dependent oligopeptide transporter (POT/PTR) (TC 2.A.17) family.</text>
</comment>
<keyword evidence="4 8" id="KW-0812">Transmembrane</keyword>
<feature type="transmembrane region" description="Helical" evidence="9">
    <location>
        <begin position="55"/>
        <end position="73"/>
    </location>
</feature>
<dbReference type="AlphaFoldDB" id="A0A0P0CD48"/>
<evidence type="ECO:0000313" key="10">
    <source>
        <dbReference type="EMBL" id="ALI99683.1"/>
    </source>
</evidence>
<evidence type="ECO:0000256" key="9">
    <source>
        <dbReference type="SAM" id="Phobius"/>
    </source>
</evidence>
<dbReference type="InterPro" id="IPR000109">
    <property type="entry name" value="POT_fam"/>
</dbReference>
<dbReference type="OrthoDB" id="9772725at2"/>
<keyword evidence="3" id="KW-1003">Cell membrane</keyword>
<organism evidence="10 11">
    <name type="scientific">Rufibacter tibetensis</name>
    <dbReference type="NCBI Taxonomy" id="512763"/>
    <lineage>
        <taxon>Bacteria</taxon>
        <taxon>Pseudomonadati</taxon>
        <taxon>Bacteroidota</taxon>
        <taxon>Cytophagia</taxon>
        <taxon>Cytophagales</taxon>
        <taxon>Hymenobacteraceae</taxon>
        <taxon>Rufibacter</taxon>
    </lineage>
</organism>
<feature type="transmembrane region" description="Helical" evidence="9">
    <location>
        <begin position="387"/>
        <end position="405"/>
    </location>
</feature>
<keyword evidence="6 9" id="KW-1133">Transmembrane helix</keyword>
<dbReference type="PANTHER" id="PTHR23517:SF15">
    <property type="entry name" value="PROTON-DEPENDENT OLIGOPEPTIDE FAMILY TRANSPORT PROTEIN"/>
    <property type="match status" value="1"/>
</dbReference>
<dbReference type="Proteomes" id="UP000061382">
    <property type="component" value="Chromosome"/>
</dbReference>
<dbReference type="GO" id="GO:0005886">
    <property type="term" value="C:plasma membrane"/>
    <property type="evidence" value="ECO:0007669"/>
    <property type="project" value="UniProtKB-SubCell"/>
</dbReference>
<keyword evidence="5" id="KW-0571">Peptide transport</keyword>
<dbReference type="InterPro" id="IPR050171">
    <property type="entry name" value="MFS_Transporters"/>
</dbReference>
<evidence type="ECO:0000256" key="6">
    <source>
        <dbReference type="ARBA" id="ARBA00022989"/>
    </source>
</evidence>
<comment type="subcellular location">
    <subcellularLocation>
        <location evidence="1">Cell membrane</location>
        <topology evidence="1">Multi-pass membrane protein</topology>
    </subcellularLocation>
    <subcellularLocation>
        <location evidence="8">Membrane</location>
        <topology evidence="8">Multi-pass membrane protein</topology>
    </subcellularLocation>
</comment>
<dbReference type="PATRIC" id="fig|512763.3.peg.2799"/>
<evidence type="ECO:0000256" key="4">
    <source>
        <dbReference type="ARBA" id="ARBA00022692"/>
    </source>
</evidence>
<keyword evidence="5" id="KW-0653">Protein transport</keyword>
<feature type="transmembrane region" description="Helical" evidence="9">
    <location>
        <begin position="417"/>
        <end position="438"/>
    </location>
</feature>
<proteinExistence type="inferred from homology"/>
<protein>
    <submittedName>
        <fullName evidence="10">Amino acid transporter</fullName>
    </submittedName>
</protein>
<feature type="transmembrane region" description="Helical" evidence="9">
    <location>
        <begin position="12"/>
        <end position="35"/>
    </location>
</feature>
<reference evidence="10 11" key="1">
    <citation type="submission" date="2015-08" db="EMBL/GenBank/DDBJ databases">
        <title>Complete genome sequence of Rufibacter tibetensis strain 1351t, a radiation-resistant bacterium from tibet plateau.</title>
        <authorList>
            <person name="Dai J."/>
        </authorList>
    </citation>
    <scope>NUCLEOTIDE SEQUENCE [LARGE SCALE GENOMIC DNA]</scope>
    <source>
        <strain evidence="10 11">1351</strain>
    </source>
</reference>
<dbReference type="CDD" id="cd17346">
    <property type="entry name" value="MFS_DtpA_like"/>
    <property type="match status" value="1"/>
</dbReference>
<dbReference type="PANTHER" id="PTHR23517">
    <property type="entry name" value="RESISTANCE PROTEIN MDTM, PUTATIVE-RELATED-RELATED"/>
    <property type="match status" value="1"/>
</dbReference>
<gene>
    <name evidence="10" type="ORF">DC20_12750</name>
</gene>
<feature type="transmembrane region" description="Helical" evidence="9">
    <location>
        <begin position="516"/>
        <end position="536"/>
    </location>
</feature>
<name>A0A0P0CD48_9BACT</name>
<dbReference type="GO" id="GO:1904680">
    <property type="term" value="F:peptide transmembrane transporter activity"/>
    <property type="evidence" value="ECO:0007669"/>
    <property type="project" value="InterPro"/>
</dbReference>
<dbReference type="Pfam" id="PF00854">
    <property type="entry name" value="PTR2"/>
    <property type="match status" value="2"/>
</dbReference>
<dbReference type="NCBIfam" id="TIGR00924">
    <property type="entry name" value="yjdL_sub1_fam"/>
    <property type="match status" value="1"/>
</dbReference>
<keyword evidence="11" id="KW-1185">Reference proteome</keyword>